<accession>A0A0B7BY19</accession>
<reference evidence="1" key="1">
    <citation type="submission" date="2014-12" db="EMBL/GenBank/DDBJ databases">
        <title>Insight into the proteome of Arion vulgaris.</title>
        <authorList>
            <person name="Aradska J."/>
            <person name="Bulat T."/>
            <person name="Smidak R."/>
            <person name="Sarate P."/>
            <person name="Gangsoo J."/>
            <person name="Sialana F."/>
            <person name="Bilban M."/>
            <person name="Lubec G."/>
        </authorList>
    </citation>
    <scope>NUCLEOTIDE SEQUENCE</scope>
    <source>
        <tissue evidence="1">Skin</tissue>
    </source>
</reference>
<dbReference type="EMBL" id="HACG01050997">
    <property type="protein sequence ID" value="CEK97868.1"/>
    <property type="molecule type" value="Transcribed_RNA"/>
</dbReference>
<name>A0A0B7BY19_9EUPU</name>
<gene>
    <name evidence="1" type="primary">ORF217133</name>
</gene>
<sequence length="51" mass="6317">TIQQKLEEINHIQNTIQRTAKNRQELYTFAAVLKRQWSHRRDEEIKKQIKR</sequence>
<organism evidence="1">
    <name type="scientific">Arion vulgaris</name>
    <dbReference type="NCBI Taxonomy" id="1028688"/>
    <lineage>
        <taxon>Eukaryota</taxon>
        <taxon>Metazoa</taxon>
        <taxon>Spiralia</taxon>
        <taxon>Lophotrochozoa</taxon>
        <taxon>Mollusca</taxon>
        <taxon>Gastropoda</taxon>
        <taxon>Heterobranchia</taxon>
        <taxon>Euthyneura</taxon>
        <taxon>Panpulmonata</taxon>
        <taxon>Eupulmonata</taxon>
        <taxon>Stylommatophora</taxon>
        <taxon>Helicina</taxon>
        <taxon>Arionoidea</taxon>
        <taxon>Arionidae</taxon>
        <taxon>Arion</taxon>
    </lineage>
</organism>
<feature type="non-terminal residue" evidence="1">
    <location>
        <position position="1"/>
    </location>
</feature>
<evidence type="ECO:0000313" key="1">
    <source>
        <dbReference type="EMBL" id="CEK97868.1"/>
    </source>
</evidence>
<dbReference type="AlphaFoldDB" id="A0A0B7BY19"/>
<protein>
    <submittedName>
        <fullName evidence="1">Uncharacterized protein</fullName>
    </submittedName>
</protein>
<proteinExistence type="predicted"/>